<dbReference type="InterPro" id="IPR045666">
    <property type="entry name" value="OpdA_N"/>
</dbReference>
<evidence type="ECO:0000259" key="8">
    <source>
        <dbReference type="Pfam" id="PF01432"/>
    </source>
</evidence>
<dbReference type="InterPro" id="IPR045090">
    <property type="entry name" value="Pept_M3A_M3B"/>
</dbReference>
<dbReference type="PaxDb" id="4097-A0A1S4CCA7"/>
<dbReference type="RefSeq" id="XP_016498857.1">
    <property type="nucleotide sequence ID" value="XM_016643371.1"/>
</dbReference>
<comment type="cofactor">
    <cofactor evidence="7">
        <name>Zn(2+)</name>
        <dbReference type="ChEBI" id="CHEBI:29105"/>
    </cofactor>
    <text evidence="7">Binds 1 zinc ion.</text>
</comment>
<dbReference type="GO" id="GO:0046872">
    <property type="term" value="F:metal ion binding"/>
    <property type="evidence" value="ECO:0007669"/>
    <property type="project" value="UniProtKB-UniRule"/>
</dbReference>
<dbReference type="OMA" id="YDSDFVR"/>
<protein>
    <submittedName>
        <fullName evidence="10">Organellar oligopeptidase A, chloroplastic/mitochondrial-like</fullName>
    </submittedName>
</protein>
<dbReference type="STRING" id="4097.A0A1S4CCA7"/>
<sequence>MLMATRFSLSRSAHFCLKTPAFSRPTTKNLLQCRSCPLWSSSFALCLHTLPKSTPPSPHHRRKTIAVRSFCPAPGSISDHPTKMSTTTSDDNPLLKDFYFPPFDSIEAKHVRPGIRALLKQVDEDLEALEKTVEPTWPKLVEPLEKIVDRLTVVWGAVNHLKSVKDNPDLRSAIEEVQPEKVAFSLKLGQSKPIYNAFKAIRESPDWESLSDARKRIVDSQIKEAVLSGIALEDDKREQFNKIEQELAKLSQKFGENVLDATKKFEKLITDKKDIEGLPATSLGLAAQTAVSTGHEKATAEDGPWIITLDAPSYMAVMQHAKNRTLREEVYRAYINRASDGDLDNTGIIDQILKLRLEKAKLLGYNNYAEVSMAMKMATVDKAEELLEKLRSASWDPAVKDLEDLKEFCKSQGAPE</sequence>
<feature type="non-terminal residue" evidence="10">
    <location>
        <position position="416"/>
    </location>
</feature>
<keyword evidence="6 7" id="KW-0482">Metalloprotease</keyword>
<evidence type="ECO:0000313" key="10">
    <source>
        <dbReference type="RefSeq" id="XP_016498857.1"/>
    </source>
</evidence>
<evidence type="ECO:0000256" key="7">
    <source>
        <dbReference type="RuleBase" id="RU003435"/>
    </source>
</evidence>
<evidence type="ECO:0000256" key="1">
    <source>
        <dbReference type="ARBA" id="ARBA00006040"/>
    </source>
</evidence>
<dbReference type="Pfam" id="PF19310">
    <property type="entry name" value="TOP_N"/>
    <property type="match status" value="1"/>
</dbReference>
<dbReference type="FunFam" id="1.10.1370.40:FF:000005">
    <property type="entry name" value="Organellar oligopeptidase A, chloroplastic/mitochondrial"/>
    <property type="match status" value="1"/>
</dbReference>
<dbReference type="GO" id="GO:0004222">
    <property type="term" value="F:metalloendopeptidase activity"/>
    <property type="evidence" value="ECO:0000318"/>
    <property type="project" value="GO_Central"/>
</dbReference>
<name>A0A1S4CCA7_TOBAC</name>
<keyword evidence="5 7" id="KW-0862">Zinc</keyword>
<gene>
    <name evidence="10" type="primary">LOC107817521</name>
</gene>
<comment type="similarity">
    <text evidence="1 7">Belongs to the peptidase M3 family.</text>
</comment>
<dbReference type="AlphaFoldDB" id="A0A1S4CCA7"/>
<dbReference type="Gene3D" id="1.10.1370.40">
    <property type="match status" value="1"/>
</dbReference>
<dbReference type="GO" id="GO:0006508">
    <property type="term" value="P:proteolysis"/>
    <property type="evidence" value="ECO:0000318"/>
    <property type="project" value="GO_Central"/>
</dbReference>
<dbReference type="Gene3D" id="1.10.1370.10">
    <property type="entry name" value="Neurolysin, domain 3"/>
    <property type="match status" value="1"/>
</dbReference>
<keyword evidence="4 7" id="KW-0378">Hydrolase</keyword>
<dbReference type="InterPro" id="IPR024077">
    <property type="entry name" value="Neurolysin/TOP_dom2"/>
</dbReference>
<keyword evidence="2 7" id="KW-0645">Protease</keyword>
<evidence type="ECO:0000256" key="2">
    <source>
        <dbReference type="ARBA" id="ARBA00022670"/>
    </source>
</evidence>
<evidence type="ECO:0000256" key="3">
    <source>
        <dbReference type="ARBA" id="ARBA00022723"/>
    </source>
</evidence>
<dbReference type="SUPFAM" id="SSF55486">
    <property type="entry name" value="Metalloproteases ('zincins'), catalytic domain"/>
    <property type="match status" value="1"/>
</dbReference>
<accession>A0A1S4CCA7</accession>
<dbReference type="KEGG" id="nta:107817521"/>
<dbReference type="PANTHER" id="PTHR11804">
    <property type="entry name" value="PROTEASE M3 THIMET OLIGOPEPTIDASE-RELATED"/>
    <property type="match status" value="1"/>
</dbReference>
<organism evidence="10">
    <name type="scientific">Nicotiana tabacum</name>
    <name type="common">Common tobacco</name>
    <dbReference type="NCBI Taxonomy" id="4097"/>
    <lineage>
        <taxon>Eukaryota</taxon>
        <taxon>Viridiplantae</taxon>
        <taxon>Streptophyta</taxon>
        <taxon>Embryophyta</taxon>
        <taxon>Tracheophyta</taxon>
        <taxon>Spermatophyta</taxon>
        <taxon>Magnoliopsida</taxon>
        <taxon>eudicotyledons</taxon>
        <taxon>Gunneridae</taxon>
        <taxon>Pentapetalae</taxon>
        <taxon>asterids</taxon>
        <taxon>lamiids</taxon>
        <taxon>Solanales</taxon>
        <taxon>Solanaceae</taxon>
        <taxon>Nicotianoideae</taxon>
        <taxon>Nicotianeae</taxon>
        <taxon>Nicotiana</taxon>
    </lineage>
</organism>
<evidence type="ECO:0000256" key="4">
    <source>
        <dbReference type="ARBA" id="ARBA00022801"/>
    </source>
</evidence>
<dbReference type="InterPro" id="IPR001567">
    <property type="entry name" value="Pept_M3A_M3B_dom"/>
</dbReference>
<dbReference type="GO" id="GO:0006518">
    <property type="term" value="P:peptide metabolic process"/>
    <property type="evidence" value="ECO:0000318"/>
    <property type="project" value="GO_Central"/>
</dbReference>
<evidence type="ECO:0000259" key="9">
    <source>
        <dbReference type="Pfam" id="PF19310"/>
    </source>
</evidence>
<feature type="domain" description="Oligopeptidase A N-terminal" evidence="9">
    <location>
        <begin position="115"/>
        <end position="237"/>
    </location>
</feature>
<dbReference type="Pfam" id="PF01432">
    <property type="entry name" value="Peptidase_M3"/>
    <property type="match status" value="1"/>
</dbReference>
<evidence type="ECO:0000256" key="5">
    <source>
        <dbReference type="ARBA" id="ARBA00022833"/>
    </source>
</evidence>
<dbReference type="OrthoDB" id="534666at2759"/>
<reference evidence="10" key="1">
    <citation type="submission" date="2025-08" db="UniProtKB">
        <authorList>
            <consortium name="RefSeq"/>
        </authorList>
    </citation>
    <scope>IDENTIFICATION</scope>
</reference>
<feature type="domain" description="Peptidase M3A/M3B catalytic" evidence="8">
    <location>
        <begin position="317"/>
        <end position="412"/>
    </location>
</feature>
<evidence type="ECO:0000256" key="6">
    <source>
        <dbReference type="ARBA" id="ARBA00023049"/>
    </source>
</evidence>
<keyword evidence="3 7" id="KW-0479">Metal-binding</keyword>
<dbReference type="SMR" id="A0A1S4CCA7"/>
<proteinExistence type="inferred from homology"/>
<dbReference type="PANTHER" id="PTHR11804:SF83">
    <property type="entry name" value="LD37516P"/>
    <property type="match status" value="1"/>
</dbReference>